<dbReference type="EMBL" id="CP086322">
    <property type="protein sequence ID" value="UQA91663.1"/>
    <property type="molecule type" value="Genomic_DNA"/>
</dbReference>
<evidence type="ECO:0000313" key="1">
    <source>
        <dbReference type="EMBL" id="UQA91663.1"/>
    </source>
</evidence>
<proteinExistence type="predicted"/>
<dbReference type="RefSeq" id="WP_248862471.1">
    <property type="nucleotide sequence ID" value="NZ_CP086322.1"/>
</dbReference>
<evidence type="ECO:0000313" key="2">
    <source>
        <dbReference type="Proteomes" id="UP000830115"/>
    </source>
</evidence>
<gene>
    <name evidence="1" type="ORF">K9S39_07110</name>
</gene>
<sequence>MTDTENRQMLPEVAAYIEARDKAEETYKAAGKEIGAKYSAAFGGLDYHSEESKEQRKAHRQERDAAWEQRHIAINEAWNAMKQSSDPLVRFIAEHCKEYQGEAIEALKALPATADELDELAEDWNWCRIWDQFRAQAVEAGVFPGVTPLSAARKAVLEWADNYISLSRSNRRKINQLLDDLVAEAKGEKSSEAAA</sequence>
<name>A0ABY4M399_9ACTN</name>
<accession>A0ABY4M399</accession>
<reference evidence="1" key="1">
    <citation type="submission" date="2021-10" db="EMBL/GenBank/DDBJ databases">
        <title>Streptomyces nigrumlapis sp.nov.,an antimicrobial producing actinobacterium isolated from Black Gobi rocks.</title>
        <authorList>
            <person name="Wen Y."/>
            <person name="Zhang W."/>
            <person name="Liu X.G."/>
        </authorList>
    </citation>
    <scope>NUCLEOTIDE SEQUENCE</scope>
    <source>
        <strain evidence="1">ST13-2-2</strain>
    </source>
</reference>
<organism evidence="1 2">
    <name type="scientific">Streptomyces halobius</name>
    <dbReference type="NCBI Taxonomy" id="2879846"/>
    <lineage>
        <taxon>Bacteria</taxon>
        <taxon>Bacillati</taxon>
        <taxon>Actinomycetota</taxon>
        <taxon>Actinomycetes</taxon>
        <taxon>Kitasatosporales</taxon>
        <taxon>Streptomycetaceae</taxon>
        <taxon>Streptomyces</taxon>
    </lineage>
</organism>
<dbReference type="Proteomes" id="UP000830115">
    <property type="component" value="Chromosome"/>
</dbReference>
<keyword evidence="2" id="KW-1185">Reference proteome</keyword>
<protein>
    <submittedName>
        <fullName evidence="1">Uncharacterized protein</fullName>
    </submittedName>
</protein>